<accession>A0AAX2JCF5</accession>
<dbReference type="RefSeq" id="WP_005981547.1">
    <property type="nucleotide sequence ID" value="NZ_CABKNW010000005.1"/>
</dbReference>
<dbReference type="GO" id="GO:0008757">
    <property type="term" value="F:S-adenosylmethionine-dependent methyltransferase activity"/>
    <property type="evidence" value="ECO:0007669"/>
    <property type="project" value="InterPro"/>
</dbReference>
<dbReference type="EMBL" id="LS483487">
    <property type="protein sequence ID" value="SQJ08115.1"/>
    <property type="molecule type" value="Genomic_DNA"/>
</dbReference>
<protein>
    <submittedName>
        <fullName evidence="1">Malonyl-CoA O-methyltransferase BioC</fullName>
        <ecNumber evidence="1">2.1.1.197</ecNumber>
    </submittedName>
</protein>
<dbReference type="GeneID" id="78453489"/>
<sequence length="222" mass="25343">MTFDKNFSTYDKNAIVQKKAAANLAEYIKNDISLSKNMNKVIELGCGTGIFTREFLSRNTPASLILNDFFDVREYLSNLDYDDFIQGDIENIPIPKADIIISSSAFQWVTSFKKLIDNISSSSNNLAFSIYTKGNLKEINDHFNISLNYLENSEINKILKEKFKNINFKKETIILKFNSPLEALRHLKNTGVTGFQKTSISKIRSFTSCTLTYEISYFICKA</sequence>
<evidence type="ECO:0000313" key="1">
    <source>
        <dbReference type="EMBL" id="SQJ08115.1"/>
    </source>
</evidence>
<dbReference type="GO" id="GO:0102130">
    <property type="term" value="F:malonyl-CoA methyltransferase activity"/>
    <property type="evidence" value="ECO:0007669"/>
    <property type="project" value="UniProtKB-EC"/>
</dbReference>
<keyword evidence="1" id="KW-0489">Methyltransferase</keyword>
<dbReference type="Pfam" id="PF13489">
    <property type="entry name" value="Methyltransf_23"/>
    <property type="match status" value="1"/>
</dbReference>
<proteinExistence type="predicted"/>
<evidence type="ECO:0000313" key="2">
    <source>
        <dbReference type="Proteomes" id="UP000249008"/>
    </source>
</evidence>
<dbReference type="EC" id="2.1.1.197" evidence="1"/>
<dbReference type="Proteomes" id="UP000249008">
    <property type="component" value="Chromosome 1"/>
</dbReference>
<keyword evidence="1" id="KW-0808">Transferase</keyword>
<dbReference type="AlphaFoldDB" id="A0AAX2JCF5"/>
<gene>
    <name evidence="1" type="primary">bioC</name>
    <name evidence="1" type="ORF">NCTC12112_02203</name>
</gene>
<dbReference type="Gene3D" id="3.40.50.150">
    <property type="entry name" value="Vaccinia Virus protein VP39"/>
    <property type="match status" value="1"/>
</dbReference>
<dbReference type="CDD" id="cd02440">
    <property type="entry name" value="AdoMet_MTases"/>
    <property type="match status" value="1"/>
</dbReference>
<name>A0AAX2JCF5_9FUSO</name>
<reference evidence="1 2" key="1">
    <citation type="submission" date="2018-06" db="EMBL/GenBank/DDBJ databases">
        <authorList>
            <consortium name="Pathogen Informatics"/>
            <person name="Doyle S."/>
        </authorList>
    </citation>
    <scope>NUCLEOTIDE SEQUENCE [LARGE SCALE GENOMIC DNA]</scope>
    <source>
        <strain evidence="1 2">NCTC12112</strain>
    </source>
</reference>
<organism evidence="1 2">
    <name type="scientific">Fusobacterium ulcerans</name>
    <dbReference type="NCBI Taxonomy" id="861"/>
    <lineage>
        <taxon>Bacteria</taxon>
        <taxon>Fusobacteriati</taxon>
        <taxon>Fusobacteriota</taxon>
        <taxon>Fusobacteriia</taxon>
        <taxon>Fusobacteriales</taxon>
        <taxon>Fusobacteriaceae</taxon>
        <taxon>Fusobacterium</taxon>
    </lineage>
</organism>
<dbReference type="GO" id="GO:0032259">
    <property type="term" value="P:methylation"/>
    <property type="evidence" value="ECO:0007669"/>
    <property type="project" value="UniProtKB-KW"/>
</dbReference>
<dbReference type="InterPro" id="IPR029063">
    <property type="entry name" value="SAM-dependent_MTases_sf"/>
</dbReference>
<dbReference type="SUPFAM" id="SSF53335">
    <property type="entry name" value="S-adenosyl-L-methionine-dependent methyltransferases"/>
    <property type="match status" value="1"/>
</dbReference>
<dbReference type="KEGG" id="ful:C4N20_01625"/>